<accession>A0A6N2N3H2</accession>
<protein>
    <submittedName>
        <fullName evidence="1">Uncharacterized protein</fullName>
    </submittedName>
</protein>
<gene>
    <name evidence="1" type="ORF">SVIM_LOCUS458074</name>
</gene>
<organism evidence="1">
    <name type="scientific">Salix viminalis</name>
    <name type="common">Common osier</name>
    <name type="synonym">Basket willow</name>
    <dbReference type="NCBI Taxonomy" id="40686"/>
    <lineage>
        <taxon>Eukaryota</taxon>
        <taxon>Viridiplantae</taxon>
        <taxon>Streptophyta</taxon>
        <taxon>Embryophyta</taxon>
        <taxon>Tracheophyta</taxon>
        <taxon>Spermatophyta</taxon>
        <taxon>Magnoliopsida</taxon>
        <taxon>eudicotyledons</taxon>
        <taxon>Gunneridae</taxon>
        <taxon>Pentapetalae</taxon>
        <taxon>rosids</taxon>
        <taxon>fabids</taxon>
        <taxon>Malpighiales</taxon>
        <taxon>Salicaceae</taxon>
        <taxon>Saliceae</taxon>
        <taxon>Salix</taxon>
    </lineage>
</organism>
<dbReference type="EMBL" id="CAADRP010002107">
    <property type="protein sequence ID" value="VFU61263.1"/>
    <property type="molecule type" value="Genomic_DNA"/>
</dbReference>
<name>A0A6N2N3H2_SALVM</name>
<evidence type="ECO:0000313" key="1">
    <source>
        <dbReference type="EMBL" id="VFU61263.1"/>
    </source>
</evidence>
<dbReference type="AlphaFoldDB" id="A0A6N2N3H2"/>
<sequence length="87" mass="10264">MHALVTSPFTFFIQWRAFFSRLQPLTTPPLPHLSLSLIRYRFTHKKANLQATYLASIRDSFCCIFSLQISAEIKGQPRFEAPEYRWK</sequence>
<proteinExistence type="predicted"/>
<reference evidence="1" key="1">
    <citation type="submission" date="2019-03" db="EMBL/GenBank/DDBJ databases">
        <authorList>
            <person name="Mank J."/>
            <person name="Almeida P."/>
        </authorList>
    </citation>
    <scope>NUCLEOTIDE SEQUENCE</scope>
    <source>
        <strain evidence="1">78183</strain>
    </source>
</reference>